<proteinExistence type="inferred from homology"/>
<accession>A0A0W7WE67</accession>
<dbReference type="Pfam" id="PF13412">
    <property type="entry name" value="HTH_24"/>
    <property type="match status" value="1"/>
</dbReference>
<dbReference type="Gene3D" id="1.10.10.10">
    <property type="entry name" value="Winged helix-like DNA-binding domain superfamily/Winged helix DNA-binding domain"/>
    <property type="match status" value="1"/>
</dbReference>
<comment type="caution">
    <text evidence="2">The sequence shown here is derived from an EMBL/GenBank/DDBJ whole genome shotgun (WGS) entry which is preliminary data.</text>
</comment>
<dbReference type="STRING" id="1685382.AVJ23_20450"/>
<evidence type="ECO:0000313" key="2">
    <source>
        <dbReference type="EMBL" id="KUF08861.1"/>
    </source>
</evidence>
<sequence length="392" mass="42346">MESTQASAGLLARGTNQSGMRARNEKLVLTMLRVHGPMAKSELARATGLSVQTVSVIMRALEQEGLLLRGEPVRGRVGQPSVPMRLAPDGAYFAGIKVGRRSVEMVLMDFVGTILHRQLRTHDFPTPDGVLDFVTQRLTGLLEQVPADRRDRMAGLGVAMPFFLWNWAEHLKVPPEDMMSWRAVDLQQDLSRHFDMPVYLQNDASAACGAEVLFGPQDGPRDFLYFYLGYFIGGGVVMNGSLVTGHGNAGALGPLPVPDGKGGICQLLERTSLSVLEARLKAAGGETDYLWRAPQDWPVDPAILQDWITMAADGLAHAIVSACAVFDFPAVRLDGWLPRPVLDRLIAATRDALSRQNLSGLMEPVIVAGGAGPDARALGAASLPLTARYMIG</sequence>
<evidence type="ECO:0000313" key="3">
    <source>
        <dbReference type="Proteomes" id="UP000054396"/>
    </source>
</evidence>
<dbReference type="InterPro" id="IPR036388">
    <property type="entry name" value="WH-like_DNA-bd_sf"/>
</dbReference>
<dbReference type="EMBL" id="LPXO01000021">
    <property type="protein sequence ID" value="KUF08861.1"/>
    <property type="molecule type" value="Genomic_DNA"/>
</dbReference>
<dbReference type="InterPro" id="IPR036390">
    <property type="entry name" value="WH_DNA-bd_sf"/>
</dbReference>
<gene>
    <name evidence="2" type="ORF">AVJ23_20450</name>
</gene>
<keyword evidence="3" id="KW-1185">Reference proteome</keyword>
<dbReference type="Gene3D" id="3.30.420.40">
    <property type="match status" value="2"/>
</dbReference>
<evidence type="ECO:0000256" key="1">
    <source>
        <dbReference type="ARBA" id="ARBA00006479"/>
    </source>
</evidence>
<dbReference type="InterPro" id="IPR000600">
    <property type="entry name" value="ROK"/>
</dbReference>
<protein>
    <submittedName>
        <fullName evidence="2">ROK family transcriptional regulator</fullName>
    </submittedName>
</protein>
<dbReference type="SUPFAM" id="SSF53067">
    <property type="entry name" value="Actin-like ATPase domain"/>
    <property type="match status" value="1"/>
</dbReference>
<dbReference type="RefSeq" id="WP_058864094.1">
    <property type="nucleotide sequence ID" value="NZ_LPXO01000021.1"/>
</dbReference>
<organism evidence="2 3">
    <name type="scientific">Pseudoponticoccus marisrubri</name>
    <dbReference type="NCBI Taxonomy" id="1685382"/>
    <lineage>
        <taxon>Bacteria</taxon>
        <taxon>Pseudomonadati</taxon>
        <taxon>Pseudomonadota</taxon>
        <taxon>Alphaproteobacteria</taxon>
        <taxon>Rhodobacterales</taxon>
        <taxon>Roseobacteraceae</taxon>
        <taxon>Pseudoponticoccus</taxon>
    </lineage>
</organism>
<dbReference type="InterPro" id="IPR043129">
    <property type="entry name" value="ATPase_NBD"/>
</dbReference>
<dbReference type="Pfam" id="PF00480">
    <property type="entry name" value="ROK"/>
    <property type="match status" value="1"/>
</dbReference>
<dbReference type="AlphaFoldDB" id="A0A0W7WE67"/>
<dbReference type="Proteomes" id="UP000054396">
    <property type="component" value="Unassembled WGS sequence"/>
</dbReference>
<dbReference type="PANTHER" id="PTHR18964">
    <property type="entry name" value="ROK (REPRESSOR, ORF, KINASE) FAMILY"/>
    <property type="match status" value="1"/>
</dbReference>
<comment type="similarity">
    <text evidence="1">Belongs to the ROK (NagC/XylR) family.</text>
</comment>
<dbReference type="SUPFAM" id="SSF46785">
    <property type="entry name" value="Winged helix' DNA-binding domain"/>
    <property type="match status" value="1"/>
</dbReference>
<reference evidence="2 3" key="1">
    <citation type="submission" date="2015-12" db="EMBL/GenBank/DDBJ databases">
        <authorList>
            <person name="Shamseldin A."/>
            <person name="Moawad H."/>
            <person name="Abd El-Rahim W.M."/>
            <person name="Sadowsky M.J."/>
        </authorList>
    </citation>
    <scope>NUCLEOTIDE SEQUENCE [LARGE SCALE GENOMIC DNA]</scope>
    <source>
        <strain evidence="2 3">SJ5A-1</strain>
    </source>
</reference>
<dbReference type="PANTHER" id="PTHR18964:SF149">
    <property type="entry name" value="BIFUNCTIONAL UDP-N-ACETYLGLUCOSAMINE 2-EPIMERASE_N-ACETYLMANNOSAMINE KINASE"/>
    <property type="match status" value="1"/>
</dbReference>
<name>A0A0W7WE67_9RHOB</name>